<sequence length="142" mass="16183">MCRLKSPPLTCSSAKVILQIMPEVYLQAPFSGPGIMDDVATIQFCIDCQKKTYAMKYPDNVLRNFTFFYENQNQWVGQNPVPGDFVWQKIMPSVVMGNGAVFSLFLEECCRNSVKIEDNMMAFKLCASCYRRNSFITDSNSQ</sequence>
<dbReference type="Proteomes" id="UP000483820">
    <property type="component" value="Chromosome II"/>
</dbReference>
<dbReference type="EMBL" id="WUAV01000002">
    <property type="protein sequence ID" value="KAF1764617.1"/>
    <property type="molecule type" value="Genomic_DNA"/>
</dbReference>
<comment type="caution">
    <text evidence="1">The sequence shown here is derived from an EMBL/GenBank/DDBJ whole genome shotgun (WGS) entry which is preliminary data.</text>
</comment>
<evidence type="ECO:0000313" key="1">
    <source>
        <dbReference type="EMBL" id="KAF1764617.1"/>
    </source>
</evidence>
<evidence type="ECO:0000313" key="2">
    <source>
        <dbReference type="Proteomes" id="UP000483820"/>
    </source>
</evidence>
<name>A0A6A5HBR7_CAERE</name>
<protein>
    <submittedName>
        <fullName evidence="1">Uncharacterized protein</fullName>
    </submittedName>
</protein>
<dbReference type="AlphaFoldDB" id="A0A6A5HBR7"/>
<dbReference type="KEGG" id="crq:GCK72_004566"/>
<reference evidence="1 2" key="1">
    <citation type="submission" date="2019-12" db="EMBL/GenBank/DDBJ databases">
        <title>Chromosome-level assembly of the Caenorhabditis remanei genome.</title>
        <authorList>
            <person name="Teterina A.A."/>
            <person name="Willis J.H."/>
            <person name="Phillips P.C."/>
        </authorList>
    </citation>
    <scope>NUCLEOTIDE SEQUENCE [LARGE SCALE GENOMIC DNA]</scope>
    <source>
        <strain evidence="1 2">PX506</strain>
        <tissue evidence="1">Whole organism</tissue>
    </source>
</reference>
<dbReference type="RefSeq" id="XP_053588956.1">
    <property type="nucleotide sequence ID" value="XM_053724762.1"/>
</dbReference>
<gene>
    <name evidence="1" type="ORF">GCK72_004566</name>
</gene>
<dbReference type="CTD" id="78773927"/>
<accession>A0A6A5HBR7</accession>
<organism evidence="1 2">
    <name type="scientific">Caenorhabditis remanei</name>
    <name type="common">Caenorhabditis vulgaris</name>
    <dbReference type="NCBI Taxonomy" id="31234"/>
    <lineage>
        <taxon>Eukaryota</taxon>
        <taxon>Metazoa</taxon>
        <taxon>Ecdysozoa</taxon>
        <taxon>Nematoda</taxon>
        <taxon>Chromadorea</taxon>
        <taxon>Rhabditida</taxon>
        <taxon>Rhabditina</taxon>
        <taxon>Rhabditomorpha</taxon>
        <taxon>Rhabditoidea</taxon>
        <taxon>Rhabditidae</taxon>
        <taxon>Peloderinae</taxon>
        <taxon>Caenorhabditis</taxon>
    </lineage>
</organism>
<proteinExistence type="predicted"/>
<dbReference type="GeneID" id="78773927"/>